<accession>A0A6I6JQ55</accession>
<dbReference type="PANTHER" id="PTHR30308:SF2">
    <property type="entry name" value="SSRA-BINDING PROTEIN"/>
    <property type="match status" value="1"/>
</dbReference>
<dbReference type="Proteomes" id="UP000428260">
    <property type="component" value="Chromosome"/>
</dbReference>
<dbReference type="InterPro" id="IPR023620">
    <property type="entry name" value="SmpB"/>
</dbReference>
<dbReference type="Pfam" id="PF01668">
    <property type="entry name" value="SmpB"/>
    <property type="match status" value="1"/>
</dbReference>
<evidence type="ECO:0000256" key="3">
    <source>
        <dbReference type="HAMAP-Rule" id="MF_00023"/>
    </source>
</evidence>
<dbReference type="Gene3D" id="2.40.280.10">
    <property type="match status" value="1"/>
</dbReference>
<evidence type="ECO:0000313" key="5">
    <source>
        <dbReference type="Proteomes" id="UP000428260"/>
    </source>
</evidence>
<evidence type="ECO:0000256" key="1">
    <source>
        <dbReference type="ARBA" id="ARBA00022490"/>
    </source>
</evidence>
<dbReference type="PANTHER" id="PTHR30308">
    <property type="entry name" value="TMRNA-BINDING COMPONENT OF TRANS-TRANSLATION TAGGING COMPLEX"/>
    <property type="match status" value="1"/>
</dbReference>
<gene>
    <name evidence="3 4" type="primary">smpB</name>
    <name evidence="4" type="ORF">GM418_01380</name>
</gene>
<dbReference type="NCBIfam" id="NF003843">
    <property type="entry name" value="PRK05422.1"/>
    <property type="match status" value="1"/>
</dbReference>
<dbReference type="GO" id="GO:0070930">
    <property type="term" value="P:trans-translation-dependent protein tagging"/>
    <property type="evidence" value="ECO:0007669"/>
    <property type="project" value="TreeGrafter"/>
</dbReference>
<dbReference type="SUPFAM" id="SSF74982">
    <property type="entry name" value="Small protein B (SmpB)"/>
    <property type="match status" value="1"/>
</dbReference>
<dbReference type="AlphaFoldDB" id="A0A6I6JQ55"/>
<protein>
    <recommendedName>
        <fullName evidence="3">SsrA-binding protein</fullName>
    </recommendedName>
    <alternativeName>
        <fullName evidence="3">Small protein B</fullName>
    </alternativeName>
</protein>
<dbReference type="EMBL" id="CP046401">
    <property type="protein sequence ID" value="QGY42352.1"/>
    <property type="molecule type" value="Genomic_DNA"/>
</dbReference>
<evidence type="ECO:0000256" key="2">
    <source>
        <dbReference type="ARBA" id="ARBA00022884"/>
    </source>
</evidence>
<dbReference type="GO" id="GO:0070929">
    <property type="term" value="P:trans-translation"/>
    <property type="evidence" value="ECO:0007669"/>
    <property type="project" value="UniProtKB-UniRule"/>
</dbReference>
<dbReference type="RefSeq" id="WP_158862426.1">
    <property type="nucleotide sequence ID" value="NZ_CP046401.1"/>
</dbReference>
<dbReference type="PROSITE" id="PS01317">
    <property type="entry name" value="SSRP"/>
    <property type="match status" value="1"/>
</dbReference>
<organism evidence="4 5">
    <name type="scientific">Maribellus comscasis</name>
    <dbReference type="NCBI Taxonomy" id="2681766"/>
    <lineage>
        <taxon>Bacteria</taxon>
        <taxon>Pseudomonadati</taxon>
        <taxon>Bacteroidota</taxon>
        <taxon>Bacteroidia</taxon>
        <taxon>Marinilabiliales</taxon>
        <taxon>Prolixibacteraceae</taxon>
        <taxon>Maribellus</taxon>
    </lineage>
</organism>
<reference evidence="4 5" key="1">
    <citation type="submission" date="2019-11" db="EMBL/GenBank/DDBJ databases">
        <authorList>
            <person name="Zheng R.K."/>
            <person name="Sun C.M."/>
        </authorList>
    </citation>
    <scope>NUCLEOTIDE SEQUENCE [LARGE SCALE GENOMIC DNA]</scope>
    <source>
        <strain evidence="4 5">WC007</strain>
    </source>
</reference>
<dbReference type="InterPro" id="IPR000037">
    <property type="entry name" value="SsrA-bd_prot"/>
</dbReference>
<dbReference type="KEGG" id="mcos:GM418_01380"/>
<comment type="similarity">
    <text evidence="3">Belongs to the SmpB family.</text>
</comment>
<sequence>MAHKQANINIKNRKVTFEYELIERFTAGMQLLGTEIKSIRNGKANLSDSYCQFYGSELYVKNLHISEYEMGTHNNHEAKRDRKLLLNRKELQKMEKKVKESGHTIVPVKLFINDRGLAKLEIALAKGKKVYDKRESLKQKDAKREIDRMMKM</sequence>
<keyword evidence="1 3" id="KW-0963">Cytoplasm</keyword>
<comment type="function">
    <text evidence="3">Required for rescue of stalled ribosomes mediated by trans-translation. Binds to transfer-messenger RNA (tmRNA), required for stable association of tmRNA with ribosomes. tmRNA and SmpB together mimic tRNA shape, replacing the anticodon stem-loop with SmpB. tmRNA is encoded by the ssrA gene; the 2 termini fold to resemble tRNA(Ala) and it encodes a 'tag peptide', a short internal open reading frame. During trans-translation Ala-aminoacylated tmRNA acts like a tRNA, entering the A-site of stalled ribosomes, displacing the stalled mRNA. The ribosome then switches to translate the ORF on the tmRNA; the nascent peptide is terminated with the 'tag peptide' encoded by the tmRNA and targeted for degradation. The ribosome is freed to recommence translation, which seems to be the essential function of trans-translation.</text>
</comment>
<evidence type="ECO:0000313" key="4">
    <source>
        <dbReference type="EMBL" id="QGY42352.1"/>
    </source>
</evidence>
<keyword evidence="2 3" id="KW-0694">RNA-binding</keyword>
<dbReference type="GO" id="GO:0005829">
    <property type="term" value="C:cytosol"/>
    <property type="evidence" value="ECO:0007669"/>
    <property type="project" value="TreeGrafter"/>
</dbReference>
<keyword evidence="5" id="KW-1185">Reference proteome</keyword>
<dbReference type="NCBIfam" id="TIGR00086">
    <property type="entry name" value="smpB"/>
    <property type="match status" value="1"/>
</dbReference>
<dbReference type="HAMAP" id="MF_00023">
    <property type="entry name" value="SmpB"/>
    <property type="match status" value="1"/>
</dbReference>
<proteinExistence type="inferred from homology"/>
<dbReference type="InterPro" id="IPR020081">
    <property type="entry name" value="SsrA-bd_prot_CS"/>
</dbReference>
<comment type="subcellular location">
    <subcellularLocation>
        <location evidence="3">Cytoplasm</location>
    </subcellularLocation>
    <text evidence="3">The tmRNA-SmpB complex associates with stalled 70S ribosomes.</text>
</comment>
<name>A0A6I6JQ55_9BACT</name>
<dbReference type="GO" id="GO:0003723">
    <property type="term" value="F:RNA binding"/>
    <property type="evidence" value="ECO:0007669"/>
    <property type="project" value="UniProtKB-UniRule"/>
</dbReference>